<evidence type="ECO:0000313" key="1">
    <source>
        <dbReference type="EMBL" id="ECW2471676.1"/>
    </source>
</evidence>
<organism evidence="1">
    <name type="scientific">Salmonella enterica subsp. enterica serovar Java</name>
    <dbReference type="NCBI Taxonomy" id="224729"/>
    <lineage>
        <taxon>Bacteria</taxon>
        <taxon>Pseudomonadati</taxon>
        <taxon>Pseudomonadota</taxon>
        <taxon>Gammaproteobacteria</taxon>
        <taxon>Enterobacterales</taxon>
        <taxon>Enterobacteriaceae</taxon>
        <taxon>Salmonella</taxon>
    </lineage>
</organism>
<gene>
    <name evidence="1" type="ORF">EZX71_27875</name>
</gene>
<reference evidence="1" key="1">
    <citation type="submission" date="2019-02" db="EMBL/GenBank/DDBJ databases">
        <authorList>
            <person name="Ashton P.M."/>
            <person name="Dallman T."/>
            <person name="Nair S."/>
            <person name="De Pinna E."/>
            <person name="Peters T."/>
            <person name="Grant K."/>
        </authorList>
    </citation>
    <scope>NUCLEOTIDE SEQUENCE [LARGE SCALE GENOMIC DNA]</scope>
    <source>
        <strain evidence="1">367309</strain>
    </source>
</reference>
<proteinExistence type="predicted"/>
<protein>
    <submittedName>
        <fullName evidence="1">Uncharacterized protein</fullName>
    </submittedName>
</protein>
<comment type="caution">
    <text evidence="1">The sequence shown here is derived from an EMBL/GenBank/DDBJ whole genome shotgun (WGS) entry which is preliminary data.</text>
</comment>
<dbReference type="EMBL" id="AAKVUB010000076">
    <property type="protein sequence ID" value="ECW2471676.1"/>
    <property type="molecule type" value="Genomic_DNA"/>
</dbReference>
<name>A0A5Y0V2Y1_SALEB</name>
<accession>A0A5Y0V2Y1</accession>
<dbReference type="AlphaFoldDB" id="A0A5Y0V2Y1"/>
<dbReference type="Proteomes" id="UP000839733">
    <property type="component" value="Unassembled WGS sequence"/>
</dbReference>
<sequence>MARNSLVMNKAEQQKRIKKIMLYATNEAVKTGVIPIMFKYLRMTSDGYAQITVCDKPTIINWVYNGHNEFRVSVWWDYQPEYIPKLIKGRPENLKLLLPDVDRTRFRFIVGACVSFYFDYLHKGILSDKGKEFFAIYVRESSVGYIDELEDVKPFGYSVSELPRPLYRMKVSATQNSKRN</sequence>